<name>A0A1G9U481_ALLAB</name>
<feature type="region of interest" description="Disordered" evidence="3">
    <location>
        <begin position="396"/>
        <end position="416"/>
    </location>
</feature>
<organism evidence="5 6">
    <name type="scientific">Allokutzneria albata</name>
    <name type="common">Kibdelosporangium albatum</name>
    <dbReference type="NCBI Taxonomy" id="211114"/>
    <lineage>
        <taxon>Bacteria</taxon>
        <taxon>Bacillati</taxon>
        <taxon>Actinomycetota</taxon>
        <taxon>Actinomycetes</taxon>
        <taxon>Pseudonocardiales</taxon>
        <taxon>Pseudonocardiaceae</taxon>
        <taxon>Allokutzneria</taxon>
    </lineage>
</organism>
<dbReference type="SUPFAM" id="SSF53474">
    <property type="entry name" value="alpha/beta-Hydrolases"/>
    <property type="match status" value="1"/>
</dbReference>
<dbReference type="eggNOG" id="COG0596">
    <property type="taxonomic scope" value="Bacteria"/>
</dbReference>
<dbReference type="InterPro" id="IPR029058">
    <property type="entry name" value="AB_hydrolase_fold"/>
</dbReference>
<dbReference type="RefSeq" id="WP_030432774.1">
    <property type="nucleotide sequence ID" value="NZ_JOEF01000031.1"/>
</dbReference>
<comment type="similarity">
    <text evidence="1">Belongs to the peptidase S33 family.</text>
</comment>
<dbReference type="AlphaFoldDB" id="A0A1G9U481"/>
<feature type="region of interest" description="Disordered" evidence="3">
    <location>
        <begin position="346"/>
        <end position="372"/>
    </location>
</feature>
<dbReference type="PANTHER" id="PTHR43248:SF25">
    <property type="entry name" value="AB HYDROLASE-1 DOMAIN-CONTAINING PROTEIN-RELATED"/>
    <property type="match status" value="1"/>
</dbReference>
<feature type="domain" description="AB hydrolase-1" evidence="4">
    <location>
        <begin position="98"/>
        <end position="256"/>
    </location>
</feature>
<evidence type="ECO:0000256" key="3">
    <source>
        <dbReference type="SAM" id="MobiDB-lite"/>
    </source>
</evidence>
<evidence type="ECO:0000256" key="1">
    <source>
        <dbReference type="ARBA" id="ARBA00010088"/>
    </source>
</evidence>
<reference evidence="5 6" key="1">
    <citation type="submission" date="2016-10" db="EMBL/GenBank/DDBJ databases">
        <authorList>
            <person name="de Groot N.N."/>
        </authorList>
    </citation>
    <scope>NUCLEOTIDE SEQUENCE [LARGE SCALE GENOMIC DNA]</scope>
    <source>
        <strain evidence="5 6">DSM 44149</strain>
    </source>
</reference>
<dbReference type="STRING" id="211114.SAMN04489726_2153"/>
<evidence type="ECO:0000259" key="4">
    <source>
        <dbReference type="Pfam" id="PF00561"/>
    </source>
</evidence>
<dbReference type="Proteomes" id="UP000183376">
    <property type="component" value="Chromosome I"/>
</dbReference>
<feature type="compositionally biased region" description="Low complexity" evidence="3">
    <location>
        <begin position="403"/>
        <end position="416"/>
    </location>
</feature>
<protein>
    <submittedName>
        <fullName evidence="5">Alpha/beta hydrolase fold</fullName>
    </submittedName>
</protein>
<evidence type="ECO:0000313" key="6">
    <source>
        <dbReference type="Proteomes" id="UP000183376"/>
    </source>
</evidence>
<evidence type="ECO:0000256" key="2">
    <source>
        <dbReference type="ARBA" id="ARBA00022801"/>
    </source>
</evidence>
<dbReference type="GO" id="GO:0016787">
    <property type="term" value="F:hydrolase activity"/>
    <property type="evidence" value="ECO:0007669"/>
    <property type="project" value="UniProtKB-KW"/>
</dbReference>
<keyword evidence="2 5" id="KW-0378">Hydrolase</keyword>
<accession>A0A1G9U481</accession>
<dbReference type="EMBL" id="LT629701">
    <property type="protein sequence ID" value="SDM54484.1"/>
    <property type="molecule type" value="Genomic_DNA"/>
</dbReference>
<keyword evidence="6" id="KW-1185">Reference proteome</keyword>
<dbReference type="InterPro" id="IPR051601">
    <property type="entry name" value="Serine_prot/Carboxylest_S33"/>
</dbReference>
<proteinExistence type="inferred from homology"/>
<gene>
    <name evidence="5" type="ORF">SAMN04489726_2153</name>
</gene>
<evidence type="ECO:0000313" key="5">
    <source>
        <dbReference type="EMBL" id="SDM54484.1"/>
    </source>
</evidence>
<sequence>MWKMLLALTLLVPPTQQPRPLDWKPCFDSSPVAMQCADLAVPLAENGKRTITLKVARLPATGAGKGSVLANFGGPKGDQIAALRSRPQIFDKIRQSMDVITWDPRGCSGLSEPVLNCGFGFLRTPPLPKDRAEFDALAEDNRIRRDKCRANDPELYDHMDAGSDARDVEAIRIALGEKEMNFIGTSYGGVIAQSYARPFPQRVRAVYIDGSVPHHEQEWDRELDALMRRFFDQAAPGTEQRWRALLAKAAREPIPAGTARHDGMHLQRLGSTMAWRGPATWAQLATAIAAAEQGDASGFIPPGNPSPYPGTMGDQVKPCLDFPRPADHRELSERIERLNRIAPNTGASFGPASHGQTVCAGLPAPVNPPKPLPRRLPPMLGAGTWLDHGSTARVVDQVPGSRTTTTTAPATTCSSA</sequence>
<dbReference type="PANTHER" id="PTHR43248">
    <property type="entry name" value="2-SUCCINYL-6-HYDROXY-2,4-CYCLOHEXADIENE-1-CARBOXYLATE SYNTHASE"/>
    <property type="match status" value="1"/>
</dbReference>
<dbReference type="Pfam" id="PF00561">
    <property type="entry name" value="Abhydrolase_1"/>
    <property type="match status" value="1"/>
</dbReference>
<dbReference type="InterPro" id="IPR000073">
    <property type="entry name" value="AB_hydrolase_1"/>
</dbReference>
<dbReference type="Gene3D" id="3.40.50.1820">
    <property type="entry name" value="alpha/beta hydrolase"/>
    <property type="match status" value="1"/>
</dbReference>